<protein>
    <submittedName>
        <fullName evidence="2">Uncharacterized protein</fullName>
    </submittedName>
</protein>
<reference evidence="3 4" key="2">
    <citation type="submission" date="2024-07" db="EMBL/GenBank/DDBJ databases">
        <authorList>
            <person name="Akdeniz Z."/>
        </authorList>
    </citation>
    <scope>NUCLEOTIDE SEQUENCE [LARGE SCALE GENOMIC DNA]</scope>
</reference>
<comment type="caution">
    <text evidence="2">The sequence shown here is derived from an EMBL/GenBank/DDBJ whole genome shotgun (WGS) entry which is preliminary data.</text>
</comment>
<proteinExistence type="predicted"/>
<evidence type="ECO:0000313" key="2">
    <source>
        <dbReference type="EMBL" id="CAI9927641.1"/>
    </source>
</evidence>
<evidence type="ECO:0000256" key="1">
    <source>
        <dbReference type="SAM" id="MobiDB-lite"/>
    </source>
</evidence>
<dbReference type="AlphaFoldDB" id="A0AA86TT29"/>
<dbReference type="EMBL" id="CATOUU010000384">
    <property type="protein sequence ID" value="CAI9927641.1"/>
    <property type="molecule type" value="Genomic_DNA"/>
</dbReference>
<gene>
    <name evidence="2" type="ORF">HINF_LOCUS15286</name>
    <name evidence="3" type="ORF">HINF_LOCUS43349</name>
</gene>
<keyword evidence="4" id="KW-1185">Reference proteome</keyword>
<sequence length="976" mass="110808">MRQQNQTIDWSKQTVPLPYVFQDLEKPIHELSEVFLPGEMAPFQLTTLKEALLRHVSLTPSQLANYNKTLTECSITYTGQLSPRLLQPDLISDELIQRIIQSPTNPEELHISLKALLCYALGLQIVETPALPLRPDVVVARSLRLSIVPNVFALILRMFATEAEYCCQQLENPTPDSNAAKQVTPVGNLLMQLLHLMLTAQNISKQNLTDKQLLIPLFQIAADLTTHLSGVVQEKLNIQNVQTFTVPNARCFASIRALCLLRQTVLKLLGPVGDFKQADTCREKKKQQEVPIEIKRLPPPRFYGFVNQQCGQLLKIQEQFNQFPPNLFKKDSPVKYTYNNQFKKQQEENDQILASHIQKINQKKQRGPLIIQQEQDFLTIRRESLFQRLFNCYPEPKMKGSIEGVEQTHAAAVAMQLAADCRVLQQGTMSVKETPSSGQNTVRYNPQGSSSIPEVTETTTLMRDKLNRYLTKSFQYCGRPGLFKQAVPYLRKSLELNLENYEALNLNKQKIIDHTFSMRPLDIDSSILQKPLQIPPNVPQQSSYNLLLLLNSIDLGLFLQSLTRLTLCSVPNTSDSILNKHALPDAQSVPTNNHTCSVRHVREVVLKTILHLLLMIQFHSKQIHPTLHRFIQKQYQQNNNMDGIICILSMALGAYCSVPDQRFYEFGLCLFSTKESESIFNAEELNADCSEFLLQKSTEIDALKPLNLFSSSRRLYICTVAGRLVYGEVMHARSRQLWFAQRFQKISSNYVSAILQSTVSGQSNLQQDQQDETNMNMSQTQKNMNKIVSNIADFGIRPGSGRQQSTLVYQPTHIYNFIEFLNGNNAQNNPQRSNMAATLGCTFPCYQLIRINNMSAIVTFLKLSTHLLPAVNQGQDEHGYASAFEVPGLQAARETTIKLAYQLGISCRQTDAMRWNKDVVYYGADARDYLELRSFRVLRGYLGDEYLQQIDQQIVDQGEGMQEMVVESLLGYVGLV</sequence>
<evidence type="ECO:0000313" key="4">
    <source>
        <dbReference type="Proteomes" id="UP001642409"/>
    </source>
</evidence>
<name>A0AA86TT29_9EUKA</name>
<dbReference type="EMBL" id="CAXDID020000180">
    <property type="protein sequence ID" value="CAL6049495.1"/>
    <property type="molecule type" value="Genomic_DNA"/>
</dbReference>
<reference evidence="2" key="1">
    <citation type="submission" date="2023-06" db="EMBL/GenBank/DDBJ databases">
        <authorList>
            <person name="Kurt Z."/>
        </authorList>
    </citation>
    <scope>NUCLEOTIDE SEQUENCE</scope>
</reference>
<accession>A0AA86TT29</accession>
<organism evidence="2">
    <name type="scientific">Hexamita inflata</name>
    <dbReference type="NCBI Taxonomy" id="28002"/>
    <lineage>
        <taxon>Eukaryota</taxon>
        <taxon>Metamonada</taxon>
        <taxon>Diplomonadida</taxon>
        <taxon>Hexamitidae</taxon>
        <taxon>Hexamitinae</taxon>
        <taxon>Hexamita</taxon>
    </lineage>
</organism>
<feature type="region of interest" description="Disordered" evidence="1">
    <location>
        <begin position="430"/>
        <end position="453"/>
    </location>
</feature>
<evidence type="ECO:0000313" key="3">
    <source>
        <dbReference type="EMBL" id="CAL6049495.1"/>
    </source>
</evidence>
<dbReference type="Proteomes" id="UP001642409">
    <property type="component" value="Unassembled WGS sequence"/>
</dbReference>